<dbReference type="GO" id="GO:0003824">
    <property type="term" value="F:catalytic activity"/>
    <property type="evidence" value="ECO:0007669"/>
    <property type="project" value="InterPro"/>
</dbReference>
<dbReference type="GO" id="GO:0051536">
    <property type="term" value="F:iron-sulfur cluster binding"/>
    <property type="evidence" value="ECO:0007669"/>
    <property type="project" value="UniProtKB-KW"/>
</dbReference>
<evidence type="ECO:0000256" key="5">
    <source>
        <dbReference type="ARBA" id="ARBA00023014"/>
    </source>
</evidence>
<keyword evidence="5" id="KW-0411">Iron-sulfur</keyword>
<evidence type="ECO:0008006" key="10">
    <source>
        <dbReference type="Google" id="ProtNLM"/>
    </source>
</evidence>
<dbReference type="SFLD" id="SFLDG01067">
    <property type="entry name" value="SPASM/twitch_domain_containing"/>
    <property type="match status" value="1"/>
</dbReference>
<name>A0A5S9MXP3_9GAMM</name>
<comment type="cofactor">
    <cofactor evidence="1">
        <name>[4Fe-4S] cluster</name>
        <dbReference type="ChEBI" id="CHEBI:49883"/>
    </cofactor>
</comment>
<evidence type="ECO:0000256" key="3">
    <source>
        <dbReference type="ARBA" id="ARBA00022723"/>
    </source>
</evidence>
<feature type="domain" description="Arsenosugar biosynthesis radical SAM protein ArsS-like C-terminal" evidence="7">
    <location>
        <begin position="193"/>
        <end position="326"/>
    </location>
</feature>
<proteinExistence type="predicted"/>
<dbReference type="InterPro" id="IPR007197">
    <property type="entry name" value="rSAM"/>
</dbReference>
<dbReference type="PANTHER" id="PTHR43728:SF1">
    <property type="entry name" value="FE-S OXIDOREDUCTASE"/>
    <property type="match status" value="1"/>
</dbReference>
<organism evidence="8 9">
    <name type="scientific">BD1-7 clade bacterium</name>
    <dbReference type="NCBI Taxonomy" id="2029982"/>
    <lineage>
        <taxon>Bacteria</taxon>
        <taxon>Pseudomonadati</taxon>
        <taxon>Pseudomonadota</taxon>
        <taxon>Gammaproteobacteria</taxon>
        <taxon>Cellvibrionales</taxon>
        <taxon>Spongiibacteraceae</taxon>
        <taxon>BD1-7 clade</taxon>
    </lineage>
</organism>
<dbReference type="InterPro" id="IPR058240">
    <property type="entry name" value="rSAM_sf"/>
</dbReference>
<dbReference type="InterPro" id="IPR026351">
    <property type="entry name" value="rSAM_ArsS-like"/>
</dbReference>
<accession>A0A5S9MXP3</accession>
<keyword evidence="2" id="KW-0949">S-adenosyl-L-methionine</keyword>
<feature type="domain" description="Radical SAM core" evidence="6">
    <location>
        <begin position="36"/>
        <end position="174"/>
    </location>
</feature>
<gene>
    <name evidence="8" type="ORF">DPBNPPHM_00378</name>
</gene>
<sequence length="330" mass="36171">MNPASVISAVPDSTFASYLYDHRLQLKRGTIDTLQINIGKRCNQACHHCHVEAGPLHQDNMTAETVDRLIALLESAQSVDTVDITGGAPEMNPHFQRFVAAVRGMGKTVIDRCNLTILQQPGHENTADFLARHKVNVVASLPCYSEANVNQQRGNGVFADSIAALQKLNALGYGQPGSDLTLDLVYNPLGASLPPPQASLEADYRKRLLADFGIRFHQLYTLTNMPIKRFAHQLQRDKQMVPYMQLLKDNFNPEAAQQVMCRSLVSVGFDGQIYDCDFNQMLDIPVAGKRQSIWDINALAEVNEAIAIDDHCFACTAGAGSSCGGSLVNE</sequence>
<keyword evidence="3" id="KW-0479">Metal-binding</keyword>
<dbReference type="GO" id="GO:0046872">
    <property type="term" value="F:metal ion binding"/>
    <property type="evidence" value="ECO:0007669"/>
    <property type="project" value="UniProtKB-KW"/>
</dbReference>
<dbReference type="PANTHER" id="PTHR43728">
    <property type="entry name" value="SLR0304 PROTEIN"/>
    <property type="match status" value="1"/>
</dbReference>
<reference evidence="8 9" key="1">
    <citation type="submission" date="2019-11" db="EMBL/GenBank/DDBJ databases">
        <authorList>
            <person name="Holert J."/>
        </authorList>
    </citation>
    <scope>NUCLEOTIDE SEQUENCE [LARGE SCALE GENOMIC DNA]</scope>
    <source>
        <strain evidence="8">BC5_2</strain>
    </source>
</reference>
<evidence type="ECO:0000256" key="1">
    <source>
        <dbReference type="ARBA" id="ARBA00001966"/>
    </source>
</evidence>
<evidence type="ECO:0000259" key="7">
    <source>
        <dbReference type="Pfam" id="PF12345"/>
    </source>
</evidence>
<dbReference type="Proteomes" id="UP000434580">
    <property type="component" value="Unassembled WGS sequence"/>
</dbReference>
<dbReference type="Pfam" id="PF04055">
    <property type="entry name" value="Radical_SAM"/>
    <property type="match status" value="1"/>
</dbReference>
<dbReference type="AlphaFoldDB" id="A0A5S9MXP3"/>
<keyword evidence="4" id="KW-0408">Iron</keyword>
<dbReference type="NCBIfam" id="TIGR04167">
    <property type="entry name" value="rSAM_SeCys"/>
    <property type="match status" value="1"/>
</dbReference>
<dbReference type="CDD" id="cd01335">
    <property type="entry name" value="Radical_SAM"/>
    <property type="match status" value="1"/>
</dbReference>
<dbReference type="EMBL" id="CACSII010000001">
    <property type="protein sequence ID" value="CAA0081696.1"/>
    <property type="molecule type" value="Genomic_DNA"/>
</dbReference>
<dbReference type="SUPFAM" id="SSF102114">
    <property type="entry name" value="Radical SAM enzymes"/>
    <property type="match status" value="1"/>
</dbReference>
<evidence type="ECO:0000313" key="8">
    <source>
        <dbReference type="EMBL" id="CAA0081696.1"/>
    </source>
</evidence>
<dbReference type="Pfam" id="PF12345">
    <property type="entry name" value="DUF3641"/>
    <property type="match status" value="1"/>
</dbReference>
<dbReference type="Gene3D" id="3.20.20.70">
    <property type="entry name" value="Aldolase class I"/>
    <property type="match status" value="1"/>
</dbReference>
<evidence type="ECO:0000256" key="2">
    <source>
        <dbReference type="ARBA" id="ARBA00022691"/>
    </source>
</evidence>
<dbReference type="SFLD" id="SFLDS00029">
    <property type="entry name" value="Radical_SAM"/>
    <property type="match status" value="1"/>
</dbReference>
<evidence type="ECO:0000259" key="6">
    <source>
        <dbReference type="Pfam" id="PF04055"/>
    </source>
</evidence>
<evidence type="ECO:0000256" key="4">
    <source>
        <dbReference type="ARBA" id="ARBA00023004"/>
    </source>
</evidence>
<protein>
    <recommendedName>
        <fullName evidence="10">Mycofactocin radical SAM maturase MftC</fullName>
    </recommendedName>
</protein>
<evidence type="ECO:0000313" key="9">
    <source>
        <dbReference type="Proteomes" id="UP000434580"/>
    </source>
</evidence>
<dbReference type="InterPro" id="IPR013785">
    <property type="entry name" value="Aldolase_TIM"/>
</dbReference>
<dbReference type="InterPro" id="IPR024521">
    <property type="entry name" value="ArsS-like_C"/>
</dbReference>